<sequence>MSGYLLLWAAPWLTSTGLLGLGAATFVIQPRSILARLALLVTGMILVVASGVAGLVGLLFASSDVTRVVVAGCLSPVLVEEQFGGVGTVWLLDGPVARAVGLTLTDDSYRPFADGNYSADLDETELIVWYGRSVDDNANRDVATGPDVRIPLPNAVSETCG</sequence>
<keyword evidence="1" id="KW-0472">Membrane</keyword>
<evidence type="ECO:0000313" key="3">
    <source>
        <dbReference type="Proteomes" id="UP000295748"/>
    </source>
</evidence>
<keyword evidence="3" id="KW-1185">Reference proteome</keyword>
<evidence type="ECO:0000256" key="1">
    <source>
        <dbReference type="SAM" id="Phobius"/>
    </source>
</evidence>
<gene>
    <name evidence="2" type="ORF">E4K62_10885</name>
</gene>
<keyword evidence="1" id="KW-1133">Transmembrane helix</keyword>
<keyword evidence="1" id="KW-0812">Transmembrane</keyword>
<protein>
    <recommendedName>
        <fullName evidence="4">DUF4190 domain-containing protein</fullName>
    </recommendedName>
</protein>
<dbReference type="RefSeq" id="WP_135067359.1">
    <property type="nucleotide sequence ID" value="NZ_CP038266.1"/>
</dbReference>
<evidence type="ECO:0008006" key="4">
    <source>
        <dbReference type="Google" id="ProtNLM"/>
    </source>
</evidence>
<proteinExistence type="predicted"/>
<evidence type="ECO:0000313" key="2">
    <source>
        <dbReference type="EMBL" id="QBR89145.1"/>
    </source>
</evidence>
<accession>A0ABX5SSK4</accession>
<organism evidence="2 3">
    <name type="scientific">Microbacterium wangchenii</name>
    <dbReference type="NCBI Taxonomy" id="2541726"/>
    <lineage>
        <taxon>Bacteria</taxon>
        <taxon>Bacillati</taxon>
        <taxon>Actinomycetota</taxon>
        <taxon>Actinomycetes</taxon>
        <taxon>Micrococcales</taxon>
        <taxon>Microbacteriaceae</taxon>
        <taxon>Microbacterium</taxon>
    </lineage>
</organism>
<feature type="transmembrane region" description="Helical" evidence="1">
    <location>
        <begin position="6"/>
        <end position="28"/>
    </location>
</feature>
<dbReference type="Proteomes" id="UP000295748">
    <property type="component" value="Chromosome"/>
</dbReference>
<name>A0ABX5SSK4_9MICO</name>
<feature type="transmembrane region" description="Helical" evidence="1">
    <location>
        <begin position="37"/>
        <end position="61"/>
    </location>
</feature>
<reference evidence="2 3" key="1">
    <citation type="submission" date="2019-03" db="EMBL/GenBank/DDBJ databases">
        <authorList>
            <person name="Dong K."/>
        </authorList>
    </citation>
    <scope>NUCLEOTIDE SEQUENCE [LARGE SCALE GENOMIC DNA]</scope>
    <source>
        <strain evidence="3">dk512</strain>
    </source>
</reference>
<dbReference type="EMBL" id="CP038266">
    <property type="protein sequence ID" value="QBR89145.1"/>
    <property type="molecule type" value="Genomic_DNA"/>
</dbReference>